<dbReference type="SUPFAM" id="SSF46689">
    <property type="entry name" value="Homeodomain-like"/>
    <property type="match status" value="1"/>
</dbReference>
<dbReference type="Proteomes" id="UP000011863">
    <property type="component" value="Chromosome"/>
</dbReference>
<feature type="compositionally biased region" description="Basic residues" evidence="5">
    <location>
        <begin position="16"/>
        <end position="26"/>
    </location>
</feature>
<dbReference type="Pfam" id="PF00440">
    <property type="entry name" value="TetR_N"/>
    <property type="match status" value="1"/>
</dbReference>
<accession>A0A6C7ED97</accession>
<keyword evidence="1" id="KW-0805">Transcription regulation</keyword>
<feature type="region of interest" description="Disordered" evidence="5">
    <location>
        <begin position="1"/>
        <end position="29"/>
    </location>
</feature>
<feature type="domain" description="HTH tetR-type" evidence="6">
    <location>
        <begin position="28"/>
        <end position="88"/>
    </location>
</feature>
<dbReference type="InterPro" id="IPR036271">
    <property type="entry name" value="Tet_transcr_reg_TetR-rel_C_sf"/>
</dbReference>
<dbReference type="Gene3D" id="1.10.10.60">
    <property type="entry name" value="Homeodomain-like"/>
    <property type="match status" value="1"/>
</dbReference>
<protein>
    <submittedName>
        <fullName evidence="7">Putative TetR family transcriptional regulator</fullName>
    </submittedName>
</protein>
<dbReference type="SUPFAM" id="SSF48498">
    <property type="entry name" value="Tetracyclin repressor-like, C-terminal domain"/>
    <property type="match status" value="1"/>
</dbReference>
<dbReference type="PANTHER" id="PTHR47506:SF1">
    <property type="entry name" value="HTH-TYPE TRANSCRIPTIONAL REGULATOR YJDC"/>
    <property type="match status" value="1"/>
</dbReference>
<dbReference type="AlphaFoldDB" id="A0A6C7ED97"/>
<organism evidence="7 8">
    <name type="scientific">Ilumatobacter coccineus (strain NBRC 103263 / KCTC 29153 / YM16-304)</name>
    <dbReference type="NCBI Taxonomy" id="1313172"/>
    <lineage>
        <taxon>Bacteria</taxon>
        <taxon>Bacillati</taxon>
        <taxon>Actinomycetota</taxon>
        <taxon>Acidimicrobiia</taxon>
        <taxon>Acidimicrobiales</taxon>
        <taxon>Ilumatobacteraceae</taxon>
        <taxon>Ilumatobacter</taxon>
    </lineage>
</organism>
<dbReference type="EMBL" id="AP012057">
    <property type="protein sequence ID" value="BAN04340.1"/>
    <property type="molecule type" value="Genomic_DNA"/>
</dbReference>
<keyword evidence="3" id="KW-0804">Transcription</keyword>
<dbReference type="InterPro" id="IPR001647">
    <property type="entry name" value="HTH_TetR"/>
</dbReference>
<dbReference type="InterPro" id="IPR011075">
    <property type="entry name" value="TetR_C"/>
</dbReference>
<gene>
    <name evidence="7" type="ORF">YM304_40260</name>
</gene>
<keyword evidence="2 4" id="KW-0238">DNA-binding</keyword>
<evidence type="ECO:0000313" key="7">
    <source>
        <dbReference type="EMBL" id="BAN04340.1"/>
    </source>
</evidence>
<name>A0A6C7ED97_ILUCY</name>
<proteinExistence type="predicted"/>
<evidence type="ECO:0000313" key="8">
    <source>
        <dbReference type="Proteomes" id="UP000011863"/>
    </source>
</evidence>
<evidence type="ECO:0000256" key="5">
    <source>
        <dbReference type="SAM" id="MobiDB-lite"/>
    </source>
</evidence>
<evidence type="ECO:0000259" key="6">
    <source>
        <dbReference type="PROSITE" id="PS50977"/>
    </source>
</evidence>
<dbReference type="RefSeq" id="WP_015443587.1">
    <property type="nucleotide sequence ID" value="NC_020520.1"/>
</dbReference>
<evidence type="ECO:0000256" key="4">
    <source>
        <dbReference type="PROSITE-ProRule" id="PRU00335"/>
    </source>
</evidence>
<dbReference type="GO" id="GO:0003677">
    <property type="term" value="F:DNA binding"/>
    <property type="evidence" value="ECO:0007669"/>
    <property type="project" value="UniProtKB-UniRule"/>
</dbReference>
<dbReference type="KEGG" id="aym:YM304_40260"/>
<dbReference type="Pfam" id="PF16925">
    <property type="entry name" value="TetR_C_13"/>
    <property type="match status" value="1"/>
</dbReference>
<evidence type="ECO:0000256" key="2">
    <source>
        <dbReference type="ARBA" id="ARBA00023125"/>
    </source>
</evidence>
<evidence type="ECO:0000256" key="3">
    <source>
        <dbReference type="ARBA" id="ARBA00023163"/>
    </source>
</evidence>
<keyword evidence="8" id="KW-1185">Reference proteome</keyword>
<feature type="DNA-binding region" description="H-T-H motif" evidence="4">
    <location>
        <begin position="51"/>
        <end position="70"/>
    </location>
</feature>
<reference evidence="7 8" key="1">
    <citation type="journal article" date="2013" name="Int. J. Syst. Evol. Microbiol.">
        <title>Ilumatobacter nonamiense sp. nov. and Ilumatobacter coccineum sp. nov., isolated from seashore sand.</title>
        <authorList>
            <person name="Matsumoto A."/>
            <person name="Kasai H."/>
            <person name="Matsuo Y."/>
            <person name="Shizuri Y."/>
            <person name="Ichikawa N."/>
            <person name="Fujita N."/>
            <person name="Omura S."/>
            <person name="Takahashi Y."/>
        </authorList>
    </citation>
    <scope>NUCLEOTIDE SEQUENCE [LARGE SCALE GENOMIC DNA]</scope>
    <source>
        <strain evidence="8">NBRC 103263 / KCTC 29153 / YM16-304</strain>
    </source>
</reference>
<dbReference type="PANTHER" id="PTHR47506">
    <property type="entry name" value="TRANSCRIPTIONAL REGULATORY PROTEIN"/>
    <property type="match status" value="1"/>
</dbReference>
<sequence>MQNNADTVTADERSATRRRAPGGGRKKTFDPDVVLGQALDVFWEHGYADTTTRLLEDELGLKASSIYNAFGSKGELLDAAVAQYLQRLDREILTPLRTADDPLDGLDQLIHAVSIGIDGEHRSGCLIVSLLTENAARDPALTAHTDAYMAALRSELTDTLERAVDAGLIPADTVAERIELLTTAILGINAAARGRLGPDTVEAMADSVRAQIARWRLTPAD</sequence>
<evidence type="ECO:0000256" key="1">
    <source>
        <dbReference type="ARBA" id="ARBA00023015"/>
    </source>
</evidence>
<dbReference type="Gene3D" id="1.10.357.10">
    <property type="entry name" value="Tetracycline Repressor, domain 2"/>
    <property type="match status" value="1"/>
</dbReference>
<dbReference type="PROSITE" id="PS50977">
    <property type="entry name" value="HTH_TETR_2"/>
    <property type="match status" value="1"/>
</dbReference>
<dbReference type="OrthoDB" id="9805134at2"/>
<dbReference type="InterPro" id="IPR009057">
    <property type="entry name" value="Homeodomain-like_sf"/>
</dbReference>